<organism evidence="2 3">
    <name type="scientific">Romanomermis culicivorax</name>
    <name type="common">Nematode worm</name>
    <dbReference type="NCBI Taxonomy" id="13658"/>
    <lineage>
        <taxon>Eukaryota</taxon>
        <taxon>Metazoa</taxon>
        <taxon>Ecdysozoa</taxon>
        <taxon>Nematoda</taxon>
        <taxon>Enoplea</taxon>
        <taxon>Dorylaimia</taxon>
        <taxon>Mermithida</taxon>
        <taxon>Mermithoidea</taxon>
        <taxon>Mermithidae</taxon>
        <taxon>Romanomermis</taxon>
    </lineage>
</organism>
<proteinExistence type="predicted"/>
<dbReference type="WBParaSite" id="nRc.2.0.1.t23728-RA">
    <property type="protein sequence ID" value="nRc.2.0.1.t23728-RA"/>
    <property type="gene ID" value="nRc.2.0.1.g23728"/>
</dbReference>
<dbReference type="AlphaFoldDB" id="A0A915JB56"/>
<name>A0A915JB56_ROMCU</name>
<accession>A0A915JB56</accession>
<sequence>MPEFWRFVCNHNITVENPTGFPWDGKTRPVAGAGREWYWFKTLETPPSKYISTYWLKAALASISNLRNLSEGVTPSSNGGSYRLDHGER</sequence>
<feature type="compositionally biased region" description="Polar residues" evidence="1">
    <location>
        <begin position="69"/>
        <end position="80"/>
    </location>
</feature>
<feature type="region of interest" description="Disordered" evidence="1">
    <location>
        <begin position="69"/>
        <end position="89"/>
    </location>
</feature>
<protein>
    <submittedName>
        <fullName evidence="3">Uncharacterized protein</fullName>
    </submittedName>
</protein>
<keyword evidence="2" id="KW-1185">Reference proteome</keyword>
<evidence type="ECO:0000256" key="1">
    <source>
        <dbReference type="SAM" id="MobiDB-lite"/>
    </source>
</evidence>
<evidence type="ECO:0000313" key="2">
    <source>
        <dbReference type="Proteomes" id="UP000887565"/>
    </source>
</evidence>
<evidence type="ECO:0000313" key="3">
    <source>
        <dbReference type="WBParaSite" id="nRc.2.0.1.t23728-RA"/>
    </source>
</evidence>
<reference evidence="3" key="1">
    <citation type="submission" date="2022-11" db="UniProtKB">
        <authorList>
            <consortium name="WormBaseParasite"/>
        </authorList>
    </citation>
    <scope>IDENTIFICATION</scope>
</reference>
<dbReference type="Proteomes" id="UP000887565">
    <property type="component" value="Unplaced"/>
</dbReference>